<comment type="function">
    <text evidence="1">Probable aspartic protease that is responsible for the proteolytic cleavage of the RNA polymerase sigma E factor (SigE/spoIIGB) to yield the active peptide in the mother cell during sporulation. Responds to a signal from the forespore that is triggered by the extracellular signal protein SpoIIR.</text>
</comment>
<dbReference type="InterPro" id="IPR005081">
    <property type="entry name" value="SpoIIGA"/>
</dbReference>
<dbReference type="STRING" id="643648.Slip_0806"/>
<protein>
    <recommendedName>
        <fullName evidence="1">Sporulation sigma-E factor-processing peptidase</fullName>
        <ecNumber evidence="1">3.4.23.-</ecNumber>
    </recommendedName>
    <alternativeName>
        <fullName evidence="1">Membrane-associated aspartic protease</fullName>
    </alternativeName>
    <alternativeName>
        <fullName evidence="1">Stage II sporulation protein GA</fullName>
    </alternativeName>
</protein>
<dbReference type="Proteomes" id="UP000000378">
    <property type="component" value="Chromosome"/>
</dbReference>
<evidence type="ECO:0000256" key="1">
    <source>
        <dbReference type="PIRNR" id="PIRNR018571"/>
    </source>
</evidence>
<accession>D7CLK1</accession>
<dbReference type="GO" id="GO:0030435">
    <property type="term" value="P:sporulation resulting in formation of a cellular spore"/>
    <property type="evidence" value="ECO:0007669"/>
    <property type="project" value="UniProtKB-KW"/>
</dbReference>
<feature type="transmembrane region" description="Helical" evidence="3">
    <location>
        <begin position="119"/>
        <end position="138"/>
    </location>
</feature>
<keyword evidence="1" id="KW-0378">Hydrolase</keyword>
<dbReference type="GO" id="GO:0006508">
    <property type="term" value="P:proteolysis"/>
    <property type="evidence" value="ECO:0007669"/>
    <property type="project" value="UniProtKB-KW"/>
</dbReference>
<dbReference type="eggNOG" id="ENOG50301AF">
    <property type="taxonomic scope" value="Bacteria"/>
</dbReference>
<keyword evidence="3" id="KW-1133">Transmembrane helix</keyword>
<proteinExistence type="inferred from homology"/>
<dbReference type="HOGENOM" id="CLU_059158_0_0_9"/>
<dbReference type="KEGG" id="slp:Slip_0806"/>
<dbReference type="PIRSF" id="PIRSF018571">
    <property type="entry name" value="SpoIIGA"/>
    <property type="match status" value="1"/>
</dbReference>
<dbReference type="GO" id="GO:0030436">
    <property type="term" value="P:asexual sporulation"/>
    <property type="evidence" value="ECO:0007669"/>
    <property type="project" value="InterPro"/>
</dbReference>
<feature type="transmembrane region" description="Helical" evidence="3">
    <location>
        <begin position="6"/>
        <end position="25"/>
    </location>
</feature>
<reference evidence="4 5" key="2">
    <citation type="journal article" date="2010" name="Stand. Genomic Sci.">
        <title>Complete genome sequence of Syntrophothermus lipocalidus type strain (TGB-C1).</title>
        <authorList>
            <person name="Djao O.D."/>
            <person name="Zhang X."/>
            <person name="Lucas S."/>
            <person name="Lapidus A."/>
            <person name="Del Rio T.G."/>
            <person name="Nolan M."/>
            <person name="Tice H."/>
            <person name="Cheng J.F."/>
            <person name="Han C."/>
            <person name="Tapia R."/>
            <person name="Goodwin L."/>
            <person name="Pitluck S."/>
            <person name="Liolios K."/>
            <person name="Ivanova N."/>
            <person name="Mavromatis K."/>
            <person name="Mikhailova N."/>
            <person name="Ovchinnikova G."/>
            <person name="Pati A."/>
            <person name="Brambilla E."/>
            <person name="Chen A."/>
            <person name="Palaniappan K."/>
            <person name="Land M."/>
            <person name="Hauser L."/>
            <person name="Chang Y.J."/>
            <person name="Jeffries C.D."/>
            <person name="Rohde M."/>
            <person name="Sikorski J."/>
            <person name="Spring S."/>
            <person name="Goker M."/>
            <person name="Detter J.C."/>
            <person name="Woyke T."/>
            <person name="Bristow J."/>
            <person name="Eisen J.A."/>
            <person name="Markowitz V."/>
            <person name="Hugenholtz P."/>
            <person name="Kyrpides N.C."/>
            <person name="Klenk H.P."/>
        </authorList>
    </citation>
    <scope>NUCLEOTIDE SEQUENCE [LARGE SCALE GENOMIC DNA]</scope>
    <source>
        <strain evidence="5">DSM 12680 / TGB-C1</strain>
    </source>
</reference>
<dbReference type="Pfam" id="PF03419">
    <property type="entry name" value="Peptidase_U4"/>
    <property type="match status" value="1"/>
</dbReference>
<keyword evidence="1" id="KW-0064">Aspartyl protease</keyword>
<dbReference type="OrthoDB" id="2690199at2"/>
<evidence type="ECO:0000313" key="4">
    <source>
        <dbReference type="EMBL" id="ADI01586.1"/>
    </source>
</evidence>
<dbReference type="GO" id="GO:0004190">
    <property type="term" value="F:aspartic-type endopeptidase activity"/>
    <property type="evidence" value="ECO:0007669"/>
    <property type="project" value="UniProtKB-KW"/>
</dbReference>
<feature type="transmembrane region" description="Helical" evidence="3">
    <location>
        <begin position="93"/>
        <end position="113"/>
    </location>
</feature>
<dbReference type="RefSeq" id="WP_013174988.1">
    <property type="nucleotide sequence ID" value="NC_014220.1"/>
</dbReference>
<dbReference type="EMBL" id="CP002048">
    <property type="protein sequence ID" value="ADI01586.1"/>
    <property type="molecule type" value="Genomic_DNA"/>
</dbReference>
<reference evidence="5" key="1">
    <citation type="journal article" date="2010" name="Stand. Genomic Sci.">
        <title>Complete genome sequence of Syntrophothermus lipocalidus type strain (TGB-C1T).</title>
        <authorList>
            <consortium name="US DOE Joint Genome Institute (JGI-PGF)"/>
            <person name="Djao O."/>
            <person name="Zhang X."/>
            <person name="Lucas S."/>
            <person name="Lapidus A."/>
            <person name="Glavina Del Rio T."/>
            <person name="Nolan M."/>
            <person name="Tice H."/>
            <person name="Cheng J."/>
            <person name="Han C."/>
            <person name="Tapia R."/>
            <person name="Goodwin L."/>
            <person name="Pitluck S."/>
            <person name="Liolios K."/>
            <person name="Ivanova N."/>
            <person name="Mavromatis K."/>
            <person name="Mikhailova N."/>
            <person name="Ovchinnikova G."/>
            <person name="Pati A."/>
            <person name="Brambilla E."/>
            <person name="Chen A."/>
            <person name="Palaniappan K."/>
            <person name="Land M."/>
            <person name="Hauser L."/>
            <person name="Chang Y."/>
            <person name="Jeffries C."/>
            <person name="Rohde M."/>
            <person name="Sikorski J."/>
            <person name="Spring S."/>
            <person name="Goker M."/>
            <person name="Detter J."/>
            <person name="Woyke T."/>
            <person name="Bristow J."/>
            <person name="Eisen J."/>
            <person name="Markowitz V."/>
            <person name="Hugenholtz P."/>
            <person name="Kyrpides N."/>
            <person name="Klenk H."/>
        </authorList>
    </citation>
    <scope>NUCLEOTIDE SEQUENCE [LARGE SCALE GENOMIC DNA]</scope>
    <source>
        <strain evidence="5">DSM 12680 / TGB-C1</strain>
    </source>
</reference>
<sequence>MMVGRCVYADLTFLINVVMDFVILWSTAKLVGLPVNYRRLMTAAVFGGIYAVGYLFPELGPWYQLPVKGIASSLLVIFAFCPSNWKEFWRAFACFYGVSFAVAGAVMGSSYFIGSSLSGFQFSYAWLAVGILCAFTLGRAGEKYFLEKFIPRLVCLPVKVSFDQFVCKGDGFLDTGNNLCDPLTGRPVIVMEYSLLRSCLPEDVKQALDRVAKGEDFLRAMPGTVWANRLRLIPFTSIGKKHGLLPGLRCDNVVIDTGLRPIYQQNIVVGIHWDKLSPDNKFQMLLPSKILQ</sequence>
<evidence type="ECO:0000313" key="5">
    <source>
        <dbReference type="Proteomes" id="UP000000378"/>
    </source>
</evidence>
<keyword evidence="5" id="KW-1185">Reference proteome</keyword>
<feature type="active site" evidence="2">
    <location>
        <position position="174"/>
    </location>
</feature>
<dbReference type="GO" id="GO:0005886">
    <property type="term" value="C:plasma membrane"/>
    <property type="evidence" value="ECO:0007669"/>
    <property type="project" value="UniProtKB-SubCell"/>
</dbReference>
<organism evidence="4 5">
    <name type="scientific">Syntrophothermus lipocalidus (strain DSM 12680 / TGB-C1)</name>
    <dbReference type="NCBI Taxonomy" id="643648"/>
    <lineage>
        <taxon>Bacteria</taxon>
        <taxon>Bacillati</taxon>
        <taxon>Bacillota</taxon>
        <taxon>Clostridia</taxon>
        <taxon>Eubacteriales</taxon>
        <taxon>Syntrophomonadaceae</taxon>
        <taxon>Syntrophothermus</taxon>
    </lineage>
</organism>
<keyword evidence="3" id="KW-0812">Transmembrane</keyword>
<name>D7CLK1_SYNLT</name>
<gene>
    <name evidence="4" type="ordered locus">Slip_0806</name>
</gene>
<evidence type="ECO:0000256" key="2">
    <source>
        <dbReference type="PIRSR" id="PIRSR018571-1"/>
    </source>
</evidence>
<feature type="transmembrane region" description="Helical" evidence="3">
    <location>
        <begin position="62"/>
        <end position="81"/>
    </location>
</feature>
<keyword evidence="1 3" id="KW-0472">Membrane</keyword>
<dbReference type="EC" id="3.4.23.-" evidence="1"/>
<dbReference type="AlphaFoldDB" id="D7CLK1"/>
<keyword evidence="1" id="KW-0749">Sporulation</keyword>
<keyword evidence="1" id="KW-1003">Cell membrane</keyword>
<keyword evidence="1" id="KW-0645">Protease</keyword>
<comment type="similarity">
    <text evidence="1">Belongs to the peptidase U4 family.</text>
</comment>
<evidence type="ECO:0000256" key="3">
    <source>
        <dbReference type="SAM" id="Phobius"/>
    </source>
</evidence>
<comment type="subcellular location">
    <subcellularLocation>
        <location evidence="1">Cell membrane</location>
    </subcellularLocation>
</comment>